<dbReference type="OMA" id="IGCNQQA"/>
<dbReference type="InParanoid" id="A0A665TT61"/>
<dbReference type="PROSITE" id="PS50824">
    <property type="entry name" value="DAPIN"/>
    <property type="match status" value="1"/>
</dbReference>
<reference evidence="2" key="1">
    <citation type="submission" date="2021-04" db="EMBL/GenBank/DDBJ databases">
        <authorList>
            <consortium name="Wellcome Sanger Institute Data Sharing"/>
        </authorList>
    </citation>
    <scope>NUCLEOTIDE SEQUENCE [LARGE SCALE GENOMIC DNA]</scope>
</reference>
<dbReference type="Proteomes" id="UP000472264">
    <property type="component" value="Chromosome 6"/>
</dbReference>
<accession>A0A665TT61</accession>
<organism evidence="2 3">
    <name type="scientific">Echeneis naucrates</name>
    <name type="common">Live sharksucker</name>
    <dbReference type="NCBI Taxonomy" id="173247"/>
    <lineage>
        <taxon>Eukaryota</taxon>
        <taxon>Metazoa</taxon>
        <taxon>Chordata</taxon>
        <taxon>Craniata</taxon>
        <taxon>Vertebrata</taxon>
        <taxon>Euteleostomi</taxon>
        <taxon>Actinopterygii</taxon>
        <taxon>Neopterygii</taxon>
        <taxon>Teleostei</taxon>
        <taxon>Neoteleostei</taxon>
        <taxon>Acanthomorphata</taxon>
        <taxon>Carangaria</taxon>
        <taxon>Carangiformes</taxon>
        <taxon>Echeneidae</taxon>
        <taxon>Echeneis</taxon>
    </lineage>
</organism>
<reference evidence="2" key="2">
    <citation type="submission" date="2025-08" db="UniProtKB">
        <authorList>
            <consortium name="Ensembl"/>
        </authorList>
    </citation>
    <scope>IDENTIFICATION</scope>
</reference>
<keyword evidence="3" id="KW-1185">Reference proteome</keyword>
<evidence type="ECO:0000259" key="1">
    <source>
        <dbReference type="PROSITE" id="PS50824"/>
    </source>
</evidence>
<protein>
    <recommendedName>
        <fullName evidence="1">Pyrin domain-containing protein</fullName>
    </recommendedName>
</protein>
<sequence length="116" mass="13200">MPRGNITVILAETLADLSKDNFDHFVEQLLDRREEPRVRRNRVEGKSYLEVTTVLVSAFTESGAPQVVLELLRGIRCNSEADRLGETRRAPAALTPPVRIRVRVWCFSGLFYSSRI</sequence>
<dbReference type="Gene3D" id="1.10.533.10">
    <property type="entry name" value="Death Domain, Fas"/>
    <property type="match status" value="1"/>
</dbReference>
<dbReference type="SMART" id="SM01289">
    <property type="entry name" value="PYRIN"/>
    <property type="match status" value="1"/>
</dbReference>
<dbReference type="Ensembl" id="ENSENLT00000007816.1">
    <property type="protein sequence ID" value="ENSENLP00000007491.1"/>
    <property type="gene ID" value="ENSENLG00000003619.1"/>
</dbReference>
<feature type="domain" description="Pyrin" evidence="1">
    <location>
        <begin position="1"/>
        <end position="90"/>
    </location>
</feature>
<dbReference type="AlphaFoldDB" id="A0A665TT61"/>
<name>A0A665TT61_ECHNA</name>
<reference evidence="2" key="3">
    <citation type="submission" date="2025-09" db="UniProtKB">
        <authorList>
            <consortium name="Ensembl"/>
        </authorList>
    </citation>
    <scope>IDENTIFICATION</scope>
</reference>
<dbReference type="InterPro" id="IPR011029">
    <property type="entry name" value="DEATH-like_dom_sf"/>
</dbReference>
<dbReference type="Pfam" id="PF02758">
    <property type="entry name" value="PYRIN"/>
    <property type="match status" value="1"/>
</dbReference>
<evidence type="ECO:0000313" key="2">
    <source>
        <dbReference type="Ensembl" id="ENSENLP00000007491.1"/>
    </source>
</evidence>
<proteinExistence type="predicted"/>
<dbReference type="InterPro" id="IPR004020">
    <property type="entry name" value="DAPIN"/>
</dbReference>
<evidence type="ECO:0000313" key="3">
    <source>
        <dbReference type="Proteomes" id="UP000472264"/>
    </source>
</evidence>
<dbReference type="SUPFAM" id="SSF47986">
    <property type="entry name" value="DEATH domain"/>
    <property type="match status" value="1"/>
</dbReference>